<name>A0ABR6ZP74_9BURK</name>
<evidence type="ECO:0000313" key="2">
    <source>
        <dbReference type="Proteomes" id="UP000650424"/>
    </source>
</evidence>
<keyword evidence="2" id="KW-1185">Reference proteome</keyword>
<dbReference type="Proteomes" id="UP000650424">
    <property type="component" value="Unassembled WGS sequence"/>
</dbReference>
<dbReference type="EMBL" id="JACOGF010000004">
    <property type="protein sequence ID" value="MBC3917675.1"/>
    <property type="molecule type" value="Genomic_DNA"/>
</dbReference>
<gene>
    <name evidence="1" type="ORF">H8L32_09340</name>
</gene>
<evidence type="ECO:0000313" key="1">
    <source>
        <dbReference type="EMBL" id="MBC3917675.1"/>
    </source>
</evidence>
<sequence>MLDPCQRIFSYNAGRDPERLKMKYANMRHNAFVFLRGSCHLFYDRLAEDKAVLRTPLVWCCGDLHLENFGSYKGDNRLAYFDITDFDEAALAPLAWDLLRFVTSVQVGAESLGLKAAQAKALARTFLMAYKKTLCTGKGYWIERDNADGLVGDLLEKLRNRQRTDFLNQRTVLKGNRRRLRIDGKKALPVTPEQREKVTAFFNEYAKQQSNPEFFKLEDMARRIAGTGSLGVDRYIILAQGKGGPNGHYLLDLKEALPSSLVPHLKTKQPKWKSEAERVVALQRRLQAVSMAFLQPVKVNKKAYILRALQPSEDRVTLDHAVSSLNELDNVMQWMACVVASAHIRGSGRQGSAINDELIAFAEKSKWMDAILTQAALCSKQVNKDWKAYGKAFDLGYFTPGT</sequence>
<reference evidence="1 2" key="1">
    <citation type="submission" date="2020-08" db="EMBL/GenBank/DDBJ databases">
        <title>Novel species isolated from subtropical streams in China.</title>
        <authorList>
            <person name="Lu H."/>
        </authorList>
    </citation>
    <scope>NUCLEOTIDE SEQUENCE [LARGE SCALE GENOMIC DNA]</scope>
    <source>
        <strain evidence="1 2">CY18W</strain>
    </source>
</reference>
<dbReference type="InterPro" id="IPR018721">
    <property type="entry name" value="DUF2252"/>
</dbReference>
<dbReference type="PANTHER" id="PTHR39441:SF1">
    <property type="entry name" value="DUF2252 DOMAIN-CONTAINING PROTEIN"/>
    <property type="match status" value="1"/>
</dbReference>
<accession>A0ABR6ZP74</accession>
<dbReference type="RefSeq" id="WP_186946927.1">
    <property type="nucleotide sequence ID" value="NZ_JACOGF010000004.1"/>
</dbReference>
<protein>
    <submittedName>
        <fullName evidence="1">DUF2252 domain-containing protein</fullName>
    </submittedName>
</protein>
<organism evidence="1 2">
    <name type="scientific">Undibacterium hunanense</name>
    <dbReference type="NCBI Taxonomy" id="2762292"/>
    <lineage>
        <taxon>Bacteria</taxon>
        <taxon>Pseudomonadati</taxon>
        <taxon>Pseudomonadota</taxon>
        <taxon>Betaproteobacteria</taxon>
        <taxon>Burkholderiales</taxon>
        <taxon>Oxalobacteraceae</taxon>
        <taxon>Undibacterium</taxon>
    </lineage>
</organism>
<proteinExistence type="predicted"/>
<dbReference type="Pfam" id="PF10009">
    <property type="entry name" value="DUF2252"/>
    <property type="match status" value="1"/>
</dbReference>
<comment type="caution">
    <text evidence="1">The sequence shown here is derived from an EMBL/GenBank/DDBJ whole genome shotgun (WGS) entry which is preliminary data.</text>
</comment>
<dbReference type="PANTHER" id="PTHR39441">
    <property type="entry name" value="DUF2252 DOMAIN-CONTAINING PROTEIN"/>
    <property type="match status" value="1"/>
</dbReference>